<accession>A0A9Q5C8I2</accession>
<sequence>MVAMMVKLWLILRLSKFKHICKIPVSLVSPGAAQCAASLTIFINNFNEENFNKLYFVQLLGHAINSNRRKNPLMQEVAEKFHAKSLGLPTPLYILNPKIIPALKKEPYFKVIENCYHNLDLLFTGLGTI</sequence>
<proteinExistence type="predicted"/>
<evidence type="ECO:0000313" key="2">
    <source>
        <dbReference type="EMBL" id="NRO35456.1"/>
    </source>
</evidence>
<dbReference type="EMBL" id="WCHB01000067">
    <property type="protein sequence ID" value="NRO35456.1"/>
    <property type="molecule type" value="Genomic_DNA"/>
</dbReference>
<dbReference type="Gene3D" id="3.40.50.1360">
    <property type="match status" value="1"/>
</dbReference>
<dbReference type="SUPFAM" id="SSF100950">
    <property type="entry name" value="NagB/RpiA/CoA transferase-like"/>
    <property type="match status" value="1"/>
</dbReference>
<dbReference type="GO" id="GO:0030246">
    <property type="term" value="F:carbohydrate binding"/>
    <property type="evidence" value="ECO:0007669"/>
    <property type="project" value="InterPro"/>
</dbReference>
<reference evidence="2" key="1">
    <citation type="submission" date="2019-09" db="EMBL/GenBank/DDBJ databases">
        <title>Comparative genomic analysis of Lactobacillus helveticus.</title>
        <authorList>
            <person name="Zhang H."/>
            <person name="Chen Y."/>
            <person name="Zhong Z."/>
        </authorList>
    </citation>
    <scope>NUCLEOTIDE SEQUENCE</scope>
    <source>
        <strain evidence="2">IMAU30003</strain>
    </source>
</reference>
<dbReference type="Proteomes" id="UP000651333">
    <property type="component" value="Unassembled WGS sequence"/>
</dbReference>
<feature type="domain" description="Sugar-binding" evidence="1">
    <location>
        <begin position="41"/>
        <end position="128"/>
    </location>
</feature>
<comment type="caution">
    <text evidence="2">The sequence shown here is derived from an EMBL/GenBank/DDBJ whole genome shotgun (WGS) entry which is preliminary data.</text>
</comment>
<dbReference type="InterPro" id="IPR007324">
    <property type="entry name" value="Sugar-bd_dom_put"/>
</dbReference>
<gene>
    <name evidence="2" type="ORF">IMAU30003_01706</name>
</gene>
<dbReference type="AlphaFoldDB" id="A0A9Q5C8I2"/>
<dbReference type="InterPro" id="IPR037171">
    <property type="entry name" value="NagB/RpiA_transferase-like"/>
</dbReference>
<evidence type="ECO:0000259" key="1">
    <source>
        <dbReference type="Pfam" id="PF04198"/>
    </source>
</evidence>
<evidence type="ECO:0000313" key="3">
    <source>
        <dbReference type="Proteomes" id="UP000651333"/>
    </source>
</evidence>
<protein>
    <recommendedName>
        <fullName evidence="1">Sugar-binding domain-containing protein</fullName>
    </recommendedName>
</protein>
<dbReference type="Pfam" id="PF04198">
    <property type="entry name" value="Sugar-bind"/>
    <property type="match status" value="1"/>
</dbReference>
<organism evidence="2 3">
    <name type="scientific">Lactobacillus helveticus</name>
    <name type="common">Lactobacillus suntoryeus</name>
    <dbReference type="NCBI Taxonomy" id="1587"/>
    <lineage>
        <taxon>Bacteria</taxon>
        <taxon>Bacillati</taxon>
        <taxon>Bacillota</taxon>
        <taxon>Bacilli</taxon>
        <taxon>Lactobacillales</taxon>
        <taxon>Lactobacillaceae</taxon>
        <taxon>Lactobacillus</taxon>
    </lineage>
</organism>
<name>A0A9Q5C8I2_LACHE</name>